<proteinExistence type="predicted"/>
<evidence type="ECO:0000313" key="2">
    <source>
        <dbReference type="Proteomes" id="UP000281752"/>
    </source>
</evidence>
<dbReference type="RefSeq" id="WP_070769931.1">
    <property type="nucleotide sequence ID" value="NZ_JAOCXV010000001.1"/>
</dbReference>
<dbReference type="EMBL" id="RKNM01000016">
    <property type="protein sequence ID" value="ROX54324.1"/>
    <property type="molecule type" value="Genomic_DNA"/>
</dbReference>
<dbReference type="AlphaFoldDB" id="A0AB74CUE6"/>
<organism evidence="1 2">
    <name type="scientific">Enterococcus faecium</name>
    <name type="common">Streptococcus faecium</name>
    <dbReference type="NCBI Taxonomy" id="1352"/>
    <lineage>
        <taxon>Bacteria</taxon>
        <taxon>Bacillati</taxon>
        <taxon>Bacillota</taxon>
        <taxon>Bacilli</taxon>
        <taxon>Lactobacillales</taxon>
        <taxon>Enterococcaceae</taxon>
        <taxon>Enterococcus</taxon>
    </lineage>
</organism>
<accession>A0AB74CUE6</accession>
<dbReference type="Proteomes" id="UP000281752">
    <property type="component" value="Unassembled WGS sequence"/>
</dbReference>
<gene>
    <name evidence="1" type="ORF">EGW36_11020</name>
</gene>
<protein>
    <submittedName>
        <fullName evidence="1">Uncharacterized protein</fullName>
    </submittedName>
</protein>
<comment type="caution">
    <text evidence="1">The sequence shown here is derived from an EMBL/GenBank/DDBJ whole genome shotgun (WGS) entry which is preliminary data.</text>
</comment>
<reference evidence="1 2" key="1">
    <citation type="submission" date="2018-10" db="EMBL/GenBank/DDBJ databases">
        <title>Genotypes and phenotypes of Enterococci isolated from broiler chickens.</title>
        <authorList>
            <person name="Muhammad A.R."/>
            <person name="Diarra M.S."/>
        </authorList>
    </citation>
    <scope>NUCLEOTIDE SEQUENCE [LARGE SCALE GENOMIC DNA]</scope>
    <source>
        <strain evidence="1 2">P5 C A 35</strain>
    </source>
</reference>
<name>A0AB74CUE6_ENTFC</name>
<sequence length="428" mass="50096">MGEHKLIQEIDNERLARIENDQWVNNIANAFAQQYHFKTNDINRFNKTNFISDLTPLFINLVDLSEDEFKIDTKNMKESLVRSTYALENAELFRKYTNELVVNDSSSFIMIPLSFKTEKSSHLVTASIQKKAGFFQIEIFDKAGIAPPERSEKSLVVKNREQMKRKVSYIYEIKDTEKNFAEMIYALENGRGEFNIPLDINNKKLNYKEYIPLRLLSKVATKEYYGDKIRSAQIIGNCCVKSWTGALKDKLEQFRIEQSKPSNESLNKILTEIACRQLEKAGYGPKTIYYFRELNSLYSYNKIERKDMNNKFSKKQENSRLFNQYFTETKNKLPLDRIALPMLNASLKHNHTGTKYNKLKKLLGKNKTNDSTSIYFLTDLDKQKIIENVGTIVSHHEIKKTMDTIKKEVQRCQQNRLQLRTVQAYSER</sequence>
<evidence type="ECO:0000313" key="1">
    <source>
        <dbReference type="EMBL" id="ROX54324.1"/>
    </source>
</evidence>